<proteinExistence type="predicted"/>
<dbReference type="SUPFAM" id="SSF53756">
    <property type="entry name" value="UDP-Glycosyltransferase/glycogen phosphorylase"/>
    <property type="match status" value="1"/>
</dbReference>
<dbReference type="GO" id="GO:0009103">
    <property type="term" value="P:lipopolysaccharide biosynthetic process"/>
    <property type="evidence" value="ECO:0007669"/>
    <property type="project" value="TreeGrafter"/>
</dbReference>
<evidence type="ECO:0000256" key="1">
    <source>
        <dbReference type="ARBA" id="ARBA00022679"/>
    </source>
</evidence>
<evidence type="ECO:0000259" key="2">
    <source>
        <dbReference type="Pfam" id="PF00534"/>
    </source>
</evidence>
<evidence type="ECO:0000259" key="3">
    <source>
        <dbReference type="Pfam" id="PF13439"/>
    </source>
</evidence>
<gene>
    <name evidence="4" type="ORF">UU72_C0002G0032</name>
</gene>
<dbReference type="Pfam" id="PF00534">
    <property type="entry name" value="Glycos_transf_1"/>
    <property type="match status" value="1"/>
</dbReference>
<protein>
    <submittedName>
        <fullName evidence="4">Glycosyl transferase group 1</fullName>
    </submittedName>
</protein>
<dbReference type="Proteomes" id="UP000034163">
    <property type="component" value="Unassembled WGS sequence"/>
</dbReference>
<feature type="domain" description="Glycosyltransferase subfamily 4-like N-terminal" evidence="3">
    <location>
        <begin position="19"/>
        <end position="176"/>
    </location>
</feature>
<dbReference type="Gene3D" id="3.40.50.2000">
    <property type="entry name" value="Glycogen Phosphorylase B"/>
    <property type="match status" value="2"/>
</dbReference>
<sequence length="378" mass="42544">MQKKIGINGQMLLTNEPAGPELYTINLIRALAEADNTNLYTLYFPAEPDAVFWQNLTDENPNFSYKVIDKSLSWTQTGLMKALYRDTPDVFFTAVHTMPMIRKPGMKTVGMIHGLEYNYAGTSGNLIRKLSLGKPEWFVAKYAEILIVPSNHTRKMILEKNWGIPESKITVVPEGVSGIFRKYPDEEISTVRERYGLTGRYLLFISTIQPRKNLPKLIEGFSLALKELGGMDFKLVVVGKKGWDYEESLRAPERFHVQNNVLFLGRVEDSDLPPLLSGARAYVSTSFEEGFGLPLLEAMASEVPAIVSSIEAYTELAGDSVWYVNPEDAEDIKNKVKSLMHGEYNQGMVEKAKEIAAHRTWENTARETLSVFEKVTGS</sequence>
<keyword evidence="1 4" id="KW-0808">Transferase</keyword>
<name>A0A0G0WXH5_UNCKA</name>
<accession>A0A0G0WXH5</accession>
<evidence type="ECO:0000313" key="5">
    <source>
        <dbReference type="Proteomes" id="UP000034163"/>
    </source>
</evidence>
<dbReference type="CDD" id="cd03809">
    <property type="entry name" value="GT4_MtfB-like"/>
    <property type="match status" value="1"/>
</dbReference>
<dbReference type="Pfam" id="PF13439">
    <property type="entry name" value="Glyco_transf_4"/>
    <property type="match status" value="1"/>
</dbReference>
<dbReference type="PANTHER" id="PTHR46401">
    <property type="entry name" value="GLYCOSYLTRANSFERASE WBBK-RELATED"/>
    <property type="match status" value="1"/>
</dbReference>
<feature type="domain" description="Glycosyl transferase family 1" evidence="2">
    <location>
        <begin position="198"/>
        <end position="353"/>
    </location>
</feature>
<dbReference type="PATRIC" id="fig|1619112.3.peg.153"/>
<reference evidence="4 5" key="1">
    <citation type="journal article" date="2015" name="Nature">
        <title>rRNA introns, odd ribosomes, and small enigmatic genomes across a large radiation of phyla.</title>
        <authorList>
            <person name="Brown C.T."/>
            <person name="Hug L.A."/>
            <person name="Thomas B.C."/>
            <person name="Sharon I."/>
            <person name="Castelle C.J."/>
            <person name="Singh A."/>
            <person name="Wilkins M.J."/>
            <person name="Williams K.H."/>
            <person name="Banfield J.F."/>
        </authorList>
    </citation>
    <scope>NUCLEOTIDE SEQUENCE [LARGE SCALE GENOMIC DNA]</scope>
</reference>
<dbReference type="PANTHER" id="PTHR46401:SF2">
    <property type="entry name" value="GLYCOSYLTRANSFERASE WBBK-RELATED"/>
    <property type="match status" value="1"/>
</dbReference>
<dbReference type="InterPro" id="IPR028098">
    <property type="entry name" value="Glyco_trans_4-like_N"/>
</dbReference>
<dbReference type="GO" id="GO:0016757">
    <property type="term" value="F:glycosyltransferase activity"/>
    <property type="evidence" value="ECO:0007669"/>
    <property type="project" value="InterPro"/>
</dbReference>
<dbReference type="InterPro" id="IPR001296">
    <property type="entry name" value="Glyco_trans_1"/>
</dbReference>
<evidence type="ECO:0000313" key="4">
    <source>
        <dbReference type="EMBL" id="KKS17449.1"/>
    </source>
</evidence>
<comment type="caution">
    <text evidence="4">The sequence shown here is derived from an EMBL/GenBank/DDBJ whole genome shotgun (WGS) entry which is preliminary data.</text>
</comment>
<dbReference type="AlphaFoldDB" id="A0A0G0WXH5"/>
<organism evidence="4 5">
    <name type="scientific">candidate division WWE3 bacterium GW2011_GWB1_41_6</name>
    <dbReference type="NCBI Taxonomy" id="1619112"/>
    <lineage>
        <taxon>Bacteria</taxon>
        <taxon>Katanobacteria</taxon>
    </lineage>
</organism>
<dbReference type="EMBL" id="LCBS01000002">
    <property type="protein sequence ID" value="KKS17449.1"/>
    <property type="molecule type" value="Genomic_DNA"/>
</dbReference>